<sequence>DELKVLDLGCGNGRFYNFLKDNLNKEFEYTGVDNEQAILDIAANHLPKSAKLINIDLQLSDWIKKLGKGSEYTLIVAFGLFHHIKSYKRREELLREISNLLANKGVLAITYWQFEQNFEFLSKHKTSRSEPILDGYNFEPGDYTLTFSEKNIKRFCHSFSDEEIIQMYKEAEMNILEEYKSDGFENKMNKYVISQK</sequence>
<dbReference type="SUPFAM" id="SSF53335">
    <property type="entry name" value="S-adenosyl-L-methionine-dependent methyltransferases"/>
    <property type="match status" value="1"/>
</dbReference>
<evidence type="ECO:0000313" key="2">
    <source>
        <dbReference type="EMBL" id="MCA9381179.1"/>
    </source>
</evidence>
<dbReference type="Gene3D" id="3.40.50.150">
    <property type="entry name" value="Vaccinia Virus protein VP39"/>
    <property type="match status" value="1"/>
</dbReference>
<dbReference type="Proteomes" id="UP000775877">
    <property type="component" value="Unassembled WGS sequence"/>
</dbReference>
<reference evidence="2" key="2">
    <citation type="journal article" date="2021" name="Microbiome">
        <title>Successional dynamics and alternative stable states in a saline activated sludge microbial community over 9 years.</title>
        <authorList>
            <person name="Wang Y."/>
            <person name="Ye J."/>
            <person name="Ju F."/>
            <person name="Liu L."/>
            <person name="Boyd J.A."/>
            <person name="Deng Y."/>
            <person name="Parks D.H."/>
            <person name="Jiang X."/>
            <person name="Yin X."/>
            <person name="Woodcroft B.J."/>
            <person name="Tyson G.W."/>
            <person name="Hugenholtz P."/>
            <person name="Polz M.F."/>
            <person name="Zhang T."/>
        </authorList>
    </citation>
    <scope>NUCLEOTIDE SEQUENCE</scope>
    <source>
        <strain evidence="2">HKST-UBA13</strain>
    </source>
</reference>
<dbReference type="CDD" id="cd02440">
    <property type="entry name" value="AdoMet_MTases"/>
    <property type="match status" value="1"/>
</dbReference>
<reference evidence="2" key="1">
    <citation type="submission" date="2020-04" db="EMBL/GenBank/DDBJ databases">
        <authorList>
            <person name="Zhang T."/>
        </authorList>
    </citation>
    <scope>NUCLEOTIDE SEQUENCE</scope>
    <source>
        <strain evidence="2">HKST-UBA13</strain>
    </source>
</reference>
<dbReference type="EMBL" id="JAGQLJ010000057">
    <property type="protein sequence ID" value="MCA9381179.1"/>
    <property type="molecule type" value="Genomic_DNA"/>
</dbReference>
<dbReference type="InterPro" id="IPR029063">
    <property type="entry name" value="SAM-dependent_MTases_sf"/>
</dbReference>
<dbReference type="PANTHER" id="PTHR43861">
    <property type="entry name" value="TRANS-ACONITATE 2-METHYLTRANSFERASE-RELATED"/>
    <property type="match status" value="1"/>
</dbReference>
<gene>
    <name evidence="2" type="ORF">KC678_02850</name>
</gene>
<keyword evidence="2" id="KW-0808">Transferase</keyword>
<feature type="non-terminal residue" evidence="2">
    <location>
        <position position="1"/>
    </location>
</feature>
<proteinExistence type="predicted"/>
<comment type="caution">
    <text evidence="2">The sequence shown here is derived from an EMBL/GenBank/DDBJ whole genome shotgun (WGS) entry which is preliminary data.</text>
</comment>
<accession>A0A955IAS6</accession>
<evidence type="ECO:0000313" key="3">
    <source>
        <dbReference type="Proteomes" id="UP000775877"/>
    </source>
</evidence>
<organism evidence="2 3">
    <name type="scientific">Candidatus Dojkabacteria bacterium</name>
    <dbReference type="NCBI Taxonomy" id="2099670"/>
    <lineage>
        <taxon>Bacteria</taxon>
        <taxon>Candidatus Dojkabacteria</taxon>
    </lineage>
</organism>
<name>A0A955IAS6_9BACT</name>
<dbReference type="GO" id="GO:0008168">
    <property type="term" value="F:methyltransferase activity"/>
    <property type="evidence" value="ECO:0007669"/>
    <property type="project" value="UniProtKB-KW"/>
</dbReference>
<feature type="domain" description="Methyltransferase" evidence="1">
    <location>
        <begin position="2"/>
        <end position="123"/>
    </location>
</feature>
<dbReference type="Pfam" id="PF13847">
    <property type="entry name" value="Methyltransf_31"/>
    <property type="match status" value="1"/>
</dbReference>
<dbReference type="InterPro" id="IPR025714">
    <property type="entry name" value="Methyltranfer_dom"/>
</dbReference>
<protein>
    <submittedName>
        <fullName evidence="2">Class I SAM-dependent methyltransferase</fullName>
    </submittedName>
</protein>
<dbReference type="GO" id="GO:0032259">
    <property type="term" value="P:methylation"/>
    <property type="evidence" value="ECO:0007669"/>
    <property type="project" value="UniProtKB-KW"/>
</dbReference>
<keyword evidence="2" id="KW-0489">Methyltransferase</keyword>
<dbReference type="AlphaFoldDB" id="A0A955IAS6"/>
<evidence type="ECO:0000259" key="1">
    <source>
        <dbReference type="Pfam" id="PF13847"/>
    </source>
</evidence>